<reference evidence="1 3" key="1">
    <citation type="journal article" date="2014" name="Nat. Genet.">
        <title>Genome and transcriptome of the porcine whipworm Trichuris suis.</title>
        <authorList>
            <person name="Jex A.R."/>
            <person name="Nejsum P."/>
            <person name="Schwarz E.M."/>
            <person name="Hu L."/>
            <person name="Young N.D."/>
            <person name="Hall R.S."/>
            <person name="Korhonen P.K."/>
            <person name="Liao S."/>
            <person name="Thamsborg S."/>
            <person name="Xia J."/>
            <person name="Xu P."/>
            <person name="Wang S."/>
            <person name="Scheerlinck J.P."/>
            <person name="Hofmann A."/>
            <person name="Sternberg P.W."/>
            <person name="Wang J."/>
            <person name="Gasser R.B."/>
        </authorList>
    </citation>
    <scope>NUCLEOTIDE SEQUENCE [LARGE SCALE GENOMIC DNA]</scope>
    <source>
        <strain evidence="2">DCEP-RM93F</strain>
        <strain evidence="1">DCEP-RM93M</strain>
    </source>
</reference>
<protein>
    <submittedName>
        <fullName evidence="1">Uncharacterized protein</fullName>
    </submittedName>
</protein>
<dbReference type="EMBL" id="KL363186">
    <property type="protein sequence ID" value="KFD57965.1"/>
    <property type="molecule type" value="Genomic_DNA"/>
</dbReference>
<dbReference type="EMBL" id="KL367485">
    <property type="protein sequence ID" value="KFD70852.1"/>
    <property type="molecule type" value="Genomic_DNA"/>
</dbReference>
<evidence type="ECO:0000313" key="3">
    <source>
        <dbReference type="Proteomes" id="UP000030764"/>
    </source>
</evidence>
<evidence type="ECO:0000313" key="2">
    <source>
        <dbReference type="EMBL" id="KFD70852.1"/>
    </source>
</evidence>
<dbReference type="AlphaFoldDB" id="A0A085ML69"/>
<organism evidence="1 3">
    <name type="scientific">Trichuris suis</name>
    <name type="common">pig whipworm</name>
    <dbReference type="NCBI Taxonomy" id="68888"/>
    <lineage>
        <taxon>Eukaryota</taxon>
        <taxon>Metazoa</taxon>
        <taxon>Ecdysozoa</taxon>
        <taxon>Nematoda</taxon>
        <taxon>Enoplea</taxon>
        <taxon>Dorylaimia</taxon>
        <taxon>Trichinellida</taxon>
        <taxon>Trichuridae</taxon>
        <taxon>Trichuris</taxon>
    </lineage>
</organism>
<gene>
    <name evidence="1" type="ORF">M513_01198</name>
    <name evidence="2" type="ORF">M514_01198</name>
</gene>
<name>A0A085ML69_9BILA</name>
<evidence type="ECO:0000313" key="1">
    <source>
        <dbReference type="EMBL" id="KFD57965.1"/>
    </source>
</evidence>
<dbReference type="Proteomes" id="UP000030764">
    <property type="component" value="Unassembled WGS sequence"/>
</dbReference>
<accession>A0A085ML69</accession>
<proteinExistence type="predicted"/>
<dbReference type="Proteomes" id="UP000030758">
    <property type="component" value="Unassembled WGS sequence"/>
</dbReference>
<keyword evidence="3" id="KW-1185">Reference proteome</keyword>
<sequence length="96" mass="10700">MEAVWAFIKKNVTMLLTGKQPSARIRFHQYPSLVPSQKGSSVERTISECEVVQIRLNSSPQIPAGLDRSKIDSSVCLLAYCCVGRWTDSLMPPFVT</sequence>